<feature type="signal peptide" evidence="2">
    <location>
        <begin position="1"/>
        <end position="18"/>
    </location>
</feature>
<keyword evidence="4" id="KW-1185">Reference proteome</keyword>
<dbReference type="EMBL" id="ACPB03009787">
    <property type="status" value="NOT_ANNOTATED_CDS"/>
    <property type="molecule type" value="Genomic_DNA"/>
</dbReference>
<dbReference type="AlphaFoldDB" id="T1H7Z6"/>
<keyword evidence="2" id="KW-0732">Signal</keyword>
<dbReference type="GeneID" id="141458205"/>
<dbReference type="eggNOG" id="ENOG502T975">
    <property type="taxonomic scope" value="Eukaryota"/>
</dbReference>
<dbReference type="OMA" id="RAMTWSG"/>
<dbReference type="HOGENOM" id="CLU_1301072_0_0_1"/>
<feature type="region of interest" description="Disordered" evidence="1">
    <location>
        <begin position="97"/>
        <end position="139"/>
    </location>
</feature>
<feature type="compositionally biased region" description="Basic and acidic residues" evidence="1">
    <location>
        <begin position="104"/>
        <end position="117"/>
    </location>
</feature>
<feature type="compositionally biased region" description="Basic and acidic residues" evidence="1">
    <location>
        <begin position="125"/>
        <end position="136"/>
    </location>
</feature>
<reference evidence="3" key="1">
    <citation type="submission" date="2015-05" db="UniProtKB">
        <authorList>
            <consortium name="EnsemblMetazoa"/>
        </authorList>
    </citation>
    <scope>IDENTIFICATION</scope>
</reference>
<evidence type="ECO:0000256" key="1">
    <source>
        <dbReference type="SAM" id="MobiDB-lite"/>
    </source>
</evidence>
<dbReference type="EnsemblMetazoa" id="RPRC000131-RA">
    <property type="protein sequence ID" value="RPRC000131-PA"/>
    <property type="gene ID" value="RPRC000131"/>
</dbReference>
<evidence type="ECO:0000313" key="3">
    <source>
        <dbReference type="EnsemblMetazoa" id="RPRC000131-PA"/>
    </source>
</evidence>
<dbReference type="Proteomes" id="UP000015103">
    <property type="component" value="Unassembled WGS sequence"/>
</dbReference>
<proteinExistence type="predicted"/>
<feature type="chain" id="PRO_5043466960" evidence="2">
    <location>
        <begin position="19"/>
        <end position="212"/>
    </location>
</feature>
<protein>
    <submittedName>
        <fullName evidence="3">Uncharacterized protein</fullName>
    </submittedName>
</protein>
<dbReference type="VEuPathDB" id="VectorBase:RPRC000131"/>
<evidence type="ECO:0000313" key="4">
    <source>
        <dbReference type="Proteomes" id="UP000015103"/>
    </source>
</evidence>
<name>T1H7Z6_RHOPR</name>
<accession>T1H7Z6</accession>
<dbReference type="RefSeq" id="XP_073992021.1">
    <property type="nucleotide sequence ID" value="XM_074135920.1"/>
</dbReference>
<dbReference type="InParanoid" id="T1H7Z6"/>
<organism evidence="3 4">
    <name type="scientific">Rhodnius prolixus</name>
    <name type="common">Triatomid bug</name>
    <dbReference type="NCBI Taxonomy" id="13249"/>
    <lineage>
        <taxon>Eukaryota</taxon>
        <taxon>Metazoa</taxon>
        <taxon>Ecdysozoa</taxon>
        <taxon>Arthropoda</taxon>
        <taxon>Hexapoda</taxon>
        <taxon>Insecta</taxon>
        <taxon>Pterygota</taxon>
        <taxon>Neoptera</taxon>
        <taxon>Paraneoptera</taxon>
        <taxon>Hemiptera</taxon>
        <taxon>Heteroptera</taxon>
        <taxon>Panheteroptera</taxon>
        <taxon>Cimicomorpha</taxon>
        <taxon>Reduviidae</taxon>
        <taxon>Triatominae</taxon>
        <taxon>Rhodnius</taxon>
    </lineage>
</organism>
<evidence type="ECO:0000256" key="2">
    <source>
        <dbReference type="SAM" id="SignalP"/>
    </source>
</evidence>
<sequence length="212" mass="23861">MIFVNAIIVSALATIAASFPFAERGRRDPGSRAMTWSGWMPGGGMSVFATSADDMWSQSGLTPPLSTWQDQGYNWRNAHEPEDRKLFIEESGTTTIKPFEDDDNFKLPRRPFDDARDRRRYNKPRKYDDEEDDKKYSGSNANASFNAWFPIMLGMYPTESGKSSKNHNYGEQDDGRSLAAIANSVNHGRSGVASSHAVVYTGQPRYNHQKSY</sequence>